<dbReference type="EMBL" id="CP054140">
    <property type="protein sequence ID" value="QQG66351.1"/>
    <property type="molecule type" value="Genomic_DNA"/>
</dbReference>
<evidence type="ECO:0000259" key="1">
    <source>
        <dbReference type="Pfam" id="PF05876"/>
    </source>
</evidence>
<dbReference type="GO" id="GO:0016887">
    <property type="term" value="F:ATP hydrolysis activity"/>
    <property type="evidence" value="ECO:0007669"/>
    <property type="project" value="InterPro"/>
</dbReference>
<dbReference type="Gene3D" id="3.40.50.300">
    <property type="entry name" value="P-loop containing nucleotide triphosphate hydrolases"/>
    <property type="match status" value="1"/>
</dbReference>
<dbReference type="GO" id="GO:0004519">
    <property type="term" value="F:endonuclease activity"/>
    <property type="evidence" value="ECO:0007669"/>
    <property type="project" value="InterPro"/>
</dbReference>
<sequence length="647" mass="73431">MPAAVTTPQQTRLVPRTIPLPSFLPARVRRMLSGRTVGSDRQPVITLPEQVRRVLRQPEKISVADHALKYRVVTDGAHEGSWRHEYAPHTVKIMNTFGESWVREIWFCAVEQSGKTNTMLNCMQWAIDCAPGNVFYLMPSEDASKKIVGKKIKPMLVKSPKLKKLVSTRQDDTTMTCISLRNGVEIFPAHANSATSMATWSAKYCFGDEVDKYPLLTGKETDPITLIKKRNRIYRGRYKRFFASTAAEKFIYTAGVLKCHQIWEWRLRCPDCGQLVKMDAEHLALAEGATPESVELNGCDYVCNACASVWDEGKRRAAIKAGCWVAVKGADAVRPSKVGFHHRSWECLDISLREIAVAYLKSKTGALADKLDWAHGHEAVDYVHEQQDRKEDYILRLVDPDQPRGVVPADTACVLLLVDTQQRGFFYQVWACGWGPEVKTAMIDYGYVDRWQHLIDLGRREWTDAEGKQFRVRRGYIDSGGGTDPHNRKHSRTSAVYEFCRRNRLFRPIKGNSRQDELFVPKKIDFYPTRTGKKVPMVNGPIRYNLQVNHFKDELADKLMIEPGSPGGITLHAGVGNDYAAQMCAEYADERGNWHCPRGKANHHWDIGVYLRGAITVEGLYNKRRPRPQRDAAAVAIPKKSFVRGWK</sequence>
<dbReference type="InterPro" id="IPR027417">
    <property type="entry name" value="P-loop_NTPase"/>
</dbReference>
<dbReference type="Pfam" id="PF20454">
    <property type="entry name" value="GpA_nuclease"/>
    <property type="match status" value="1"/>
</dbReference>
<name>A0A7T6AR28_9BACT</name>
<dbReference type="KEGG" id="dog:HP555_10970"/>
<dbReference type="InterPro" id="IPR046454">
    <property type="entry name" value="GpA_endonuclease"/>
</dbReference>
<reference evidence="3 4" key="1">
    <citation type="submission" date="2020-05" db="EMBL/GenBank/DDBJ databases">
        <title>Complete genome of Desulfobulbus oligotrophicus.</title>
        <authorList>
            <person name="Podar M."/>
        </authorList>
    </citation>
    <scope>NUCLEOTIDE SEQUENCE [LARGE SCALE GENOMIC DNA]</scope>
    <source>
        <strain evidence="3 4">Prop6</strain>
    </source>
</reference>
<accession>A0A7T6AR28</accession>
<evidence type="ECO:0000259" key="2">
    <source>
        <dbReference type="Pfam" id="PF20454"/>
    </source>
</evidence>
<organism evidence="3 4">
    <name type="scientific">Desulfobulbus oligotrophicus</name>
    <dbReference type="NCBI Taxonomy" id="1909699"/>
    <lineage>
        <taxon>Bacteria</taxon>
        <taxon>Pseudomonadati</taxon>
        <taxon>Thermodesulfobacteriota</taxon>
        <taxon>Desulfobulbia</taxon>
        <taxon>Desulfobulbales</taxon>
        <taxon>Desulfobulbaceae</taxon>
        <taxon>Desulfobulbus</taxon>
    </lineage>
</organism>
<evidence type="ECO:0000313" key="4">
    <source>
        <dbReference type="Proteomes" id="UP000596092"/>
    </source>
</evidence>
<keyword evidence="4" id="KW-1185">Reference proteome</keyword>
<protein>
    <submittedName>
        <fullName evidence="3">Phage terminase large subunit family protein</fullName>
    </submittedName>
</protein>
<proteinExistence type="predicted"/>
<feature type="domain" description="Terminase large subunit GpA endonuclease" evidence="2">
    <location>
        <begin position="338"/>
        <end position="620"/>
    </location>
</feature>
<dbReference type="AlphaFoldDB" id="A0A7T6AR28"/>
<dbReference type="InterPro" id="IPR046453">
    <property type="entry name" value="GpA_ATPase"/>
</dbReference>
<feature type="domain" description="Phage terminase large subunit GpA ATPase" evidence="1">
    <location>
        <begin position="77"/>
        <end position="324"/>
    </location>
</feature>
<dbReference type="RefSeq" id="WP_199262430.1">
    <property type="nucleotide sequence ID" value="NZ_CP054140.1"/>
</dbReference>
<evidence type="ECO:0000313" key="3">
    <source>
        <dbReference type="EMBL" id="QQG66351.1"/>
    </source>
</evidence>
<dbReference type="Pfam" id="PF05876">
    <property type="entry name" value="GpA_ATPase"/>
    <property type="match status" value="1"/>
</dbReference>
<dbReference type="Proteomes" id="UP000596092">
    <property type="component" value="Chromosome"/>
</dbReference>
<gene>
    <name evidence="3" type="ORF">HP555_10970</name>
</gene>